<dbReference type="GO" id="GO:0003959">
    <property type="term" value="F:NADPH dehydrogenase activity"/>
    <property type="evidence" value="ECO:0007669"/>
    <property type="project" value="TreeGrafter"/>
</dbReference>
<dbReference type="InterPro" id="IPR013785">
    <property type="entry name" value="Aldolase_TIM"/>
</dbReference>
<dbReference type="Pfam" id="PF00724">
    <property type="entry name" value="Oxidored_FMN"/>
    <property type="match status" value="1"/>
</dbReference>
<protein>
    <recommendedName>
        <fullName evidence="1">NADH:flavin oxidoreductase/NADH oxidase N-terminal domain-containing protein</fullName>
    </recommendedName>
</protein>
<accession>A0A8J2ICH5</accession>
<reference evidence="2" key="1">
    <citation type="submission" date="2021-05" db="EMBL/GenBank/DDBJ databases">
        <authorList>
            <person name="Stam R."/>
        </authorList>
    </citation>
    <scope>NUCLEOTIDE SEQUENCE</scope>
    <source>
        <strain evidence="2">CS162</strain>
    </source>
</reference>
<evidence type="ECO:0000313" key="3">
    <source>
        <dbReference type="Proteomes" id="UP000676310"/>
    </source>
</evidence>
<dbReference type="InterPro" id="IPR045247">
    <property type="entry name" value="Oye-like"/>
</dbReference>
<dbReference type="OrthoDB" id="276546at2759"/>
<dbReference type="PANTHER" id="PTHR22893:SF91">
    <property type="entry name" value="NADPH DEHYDROGENASE 2-RELATED"/>
    <property type="match status" value="1"/>
</dbReference>
<proteinExistence type="predicted"/>
<dbReference type="Proteomes" id="UP000676310">
    <property type="component" value="Unassembled WGS sequence"/>
</dbReference>
<organism evidence="2 3">
    <name type="scientific">Alternaria atra</name>
    <dbReference type="NCBI Taxonomy" id="119953"/>
    <lineage>
        <taxon>Eukaryota</taxon>
        <taxon>Fungi</taxon>
        <taxon>Dikarya</taxon>
        <taxon>Ascomycota</taxon>
        <taxon>Pezizomycotina</taxon>
        <taxon>Dothideomycetes</taxon>
        <taxon>Pleosporomycetidae</taxon>
        <taxon>Pleosporales</taxon>
        <taxon>Pleosporineae</taxon>
        <taxon>Pleosporaceae</taxon>
        <taxon>Alternaria</taxon>
        <taxon>Alternaria sect. Ulocladioides</taxon>
    </lineage>
</organism>
<dbReference type="SUPFAM" id="SSF51395">
    <property type="entry name" value="FMN-linked oxidoreductases"/>
    <property type="match status" value="1"/>
</dbReference>
<dbReference type="AlphaFoldDB" id="A0A8J2ICH5"/>
<evidence type="ECO:0000259" key="1">
    <source>
        <dbReference type="Pfam" id="PF00724"/>
    </source>
</evidence>
<sequence>MSETRLLQPLNLGSIELKNRIAMAPMTRFRAPDDHEILPMAAQYYAQRASVPGPLPVTEATLVSKQSGGYANVPRVYIEAQISAWKKVTDGVHKKGGFIYLQLWALGRNLSSG</sequence>
<dbReference type="PANTHER" id="PTHR22893">
    <property type="entry name" value="NADH OXIDOREDUCTASE-RELATED"/>
    <property type="match status" value="1"/>
</dbReference>
<gene>
    <name evidence="2" type="ORF">ALTATR162_LOCUS9520</name>
</gene>
<dbReference type="RefSeq" id="XP_043173089.1">
    <property type="nucleotide sequence ID" value="XM_043317154.1"/>
</dbReference>
<evidence type="ECO:0000313" key="2">
    <source>
        <dbReference type="EMBL" id="CAG5180954.1"/>
    </source>
</evidence>
<dbReference type="GO" id="GO:0010181">
    <property type="term" value="F:FMN binding"/>
    <property type="evidence" value="ECO:0007669"/>
    <property type="project" value="InterPro"/>
</dbReference>
<dbReference type="Gene3D" id="3.20.20.70">
    <property type="entry name" value="Aldolase class I"/>
    <property type="match status" value="1"/>
</dbReference>
<feature type="domain" description="NADH:flavin oxidoreductase/NADH oxidase N-terminal" evidence="1">
    <location>
        <begin position="6"/>
        <end position="110"/>
    </location>
</feature>
<keyword evidence="3" id="KW-1185">Reference proteome</keyword>
<dbReference type="EMBL" id="CAJRGZ010000025">
    <property type="protein sequence ID" value="CAG5180954.1"/>
    <property type="molecule type" value="Genomic_DNA"/>
</dbReference>
<comment type="caution">
    <text evidence="2">The sequence shown here is derived from an EMBL/GenBank/DDBJ whole genome shotgun (WGS) entry which is preliminary data.</text>
</comment>
<dbReference type="InterPro" id="IPR001155">
    <property type="entry name" value="OxRdtase_FMN_N"/>
</dbReference>
<name>A0A8J2ICH5_9PLEO</name>
<dbReference type="GeneID" id="67021751"/>